<sequence>MRPKSVETIAKYIHIAGKLQRTIIVNQKKFPELQELQDKIIHIPIDRTQQNPFLHHLEQICQLLKENSHTYIVRHLHYNFTKDVEALAEDRELLDLNYYLNYID</sequence>
<reference evidence="1 2" key="1">
    <citation type="submission" date="2019-07" db="EMBL/GenBank/DDBJ databases">
        <title>Whole genome shotgun sequence of Adhaeribacter aerolatus NBRC 106133.</title>
        <authorList>
            <person name="Hosoyama A."/>
            <person name="Uohara A."/>
            <person name="Ohji S."/>
            <person name="Ichikawa N."/>
        </authorList>
    </citation>
    <scope>NUCLEOTIDE SEQUENCE [LARGE SCALE GENOMIC DNA]</scope>
    <source>
        <strain evidence="1 2">NBRC 106133</strain>
    </source>
</reference>
<name>A0A512B341_9BACT</name>
<proteinExistence type="predicted"/>
<dbReference type="EMBL" id="BJYS01000036">
    <property type="protein sequence ID" value="GEO06379.1"/>
    <property type="molecule type" value="Genomic_DNA"/>
</dbReference>
<protein>
    <submittedName>
        <fullName evidence="1">Uncharacterized protein</fullName>
    </submittedName>
</protein>
<accession>A0A512B341</accession>
<dbReference type="OrthoDB" id="853786at2"/>
<dbReference type="AlphaFoldDB" id="A0A512B341"/>
<gene>
    <name evidence="1" type="ORF">AAE02nite_40430</name>
</gene>
<comment type="caution">
    <text evidence="1">The sequence shown here is derived from an EMBL/GenBank/DDBJ whole genome shotgun (WGS) entry which is preliminary data.</text>
</comment>
<evidence type="ECO:0000313" key="1">
    <source>
        <dbReference type="EMBL" id="GEO06379.1"/>
    </source>
</evidence>
<dbReference type="RefSeq" id="WP_146902289.1">
    <property type="nucleotide sequence ID" value="NZ_BJYS01000036.1"/>
</dbReference>
<dbReference type="Proteomes" id="UP000321532">
    <property type="component" value="Unassembled WGS sequence"/>
</dbReference>
<keyword evidence="2" id="KW-1185">Reference proteome</keyword>
<evidence type="ECO:0000313" key="2">
    <source>
        <dbReference type="Proteomes" id="UP000321532"/>
    </source>
</evidence>
<organism evidence="1 2">
    <name type="scientific">Adhaeribacter aerolatus</name>
    <dbReference type="NCBI Taxonomy" id="670289"/>
    <lineage>
        <taxon>Bacteria</taxon>
        <taxon>Pseudomonadati</taxon>
        <taxon>Bacteroidota</taxon>
        <taxon>Cytophagia</taxon>
        <taxon>Cytophagales</taxon>
        <taxon>Hymenobacteraceae</taxon>
        <taxon>Adhaeribacter</taxon>
    </lineage>
</organism>